<evidence type="ECO:0000313" key="7">
    <source>
        <dbReference type="Proteomes" id="UP000187735"/>
    </source>
</evidence>
<reference evidence="6 7" key="1">
    <citation type="journal article" date="2016" name="Front. Microbiol.">
        <title>Fuerstia marisgermanicae gen. nov., sp. nov., an Unusual Member of the Phylum Planctomycetes from the German Wadden Sea.</title>
        <authorList>
            <person name="Kohn T."/>
            <person name="Heuer A."/>
            <person name="Jogler M."/>
            <person name="Vollmers J."/>
            <person name="Boedeker C."/>
            <person name="Bunk B."/>
            <person name="Rast P."/>
            <person name="Borchert D."/>
            <person name="Glockner I."/>
            <person name="Freese H.M."/>
            <person name="Klenk H.P."/>
            <person name="Overmann J."/>
            <person name="Kaster A.K."/>
            <person name="Rohde M."/>
            <person name="Wiegand S."/>
            <person name="Jogler C."/>
        </authorList>
    </citation>
    <scope>NUCLEOTIDE SEQUENCE [LARGE SCALE GENOMIC DNA]</scope>
    <source>
        <strain evidence="6 7">NH11</strain>
    </source>
</reference>
<dbReference type="Pfam" id="PF22178">
    <property type="entry name" value="Gp5_trimer_C"/>
    <property type="match status" value="1"/>
</dbReference>
<dbReference type="Pfam" id="PF05954">
    <property type="entry name" value="Phage_GPD"/>
    <property type="match status" value="1"/>
</dbReference>
<evidence type="ECO:0000313" key="6">
    <source>
        <dbReference type="EMBL" id="APZ94056.1"/>
    </source>
</evidence>
<protein>
    <submittedName>
        <fullName evidence="6">Type VI secretion system Vgr family protein</fullName>
    </submittedName>
</protein>
<evidence type="ECO:0000259" key="4">
    <source>
        <dbReference type="Pfam" id="PF04717"/>
    </source>
</evidence>
<dbReference type="Pfam" id="PF04717">
    <property type="entry name" value="Phage_base_V"/>
    <property type="match status" value="1"/>
</dbReference>
<dbReference type="EMBL" id="CP017641">
    <property type="protein sequence ID" value="APZ94056.1"/>
    <property type="molecule type" value="Genomic_DNA"/>
</dbReference>
<dbReference type="InterPro" id="IPR006533">
    <property type="entry name" value="T6SS_Vgr_RhsGE"/>
</dbReference>
<keyword evidence="3" id="KW-0964">Secreted</keyword>
<dbReference type="GO" id="GO:0005576">
    <property type="term" value="C:extracellular region"/>
    <property type="evidence" value="ECO:0007669"/>
    <property type="project" value="UniProtKB-SubCell"/>
</dbReference>
<dbReference type="NCBIfam" id="TIGR01646">
    <property type="entry name" value="vgr_GE"/>
    <property type="match status" value="1"/>
</dbReference>
<gene>
    <name evidence="6" type="ORF">Fuma_03677</name>
</gene>
<dbReference type="SUPFAM" id="SSF69349">
    <property type="entry name" value="Phage fibre proteins"/>
    <property type="match status" value="1"/>
</dbReference>
<sequence>MAEMIQGERPIGVETPLGTDVLVLTSFAGEERISGLFSFELQLMSERGDIKPDEIVGQNIDFYIRFPDGEPRYFNGHVNRFTYRGKGDRAHIYQAHVVPWFWFLTKGADCKVHETGSQQSAQDIIDGLLGELGYTDYKWDLKRTPEKRDYCVQYRETHYDFITRLLAEEGIYYYFKHEQGKHELVMTDHVGGVFDCEDAEVQLLSNLAQPELTDNLSSWNHDYEFTTGKFAHTDYDFEKPSTKLLVTKDTLISLPDIKKHEVYDFPGDYLDKGLGDGLAKLRMEAEEAGFDSVTGSSECRSFSPGGRFEVVDHHNDGEKGGKWVLTAVQHTADQGGNYFGGGTHSDDIYKNQFKCIPAEVVFRPPFRPKPRVHGIQSAVVVGPSGDEIYTDEFGRIKVQFQWDRLGAADDKSSFWVRVMTPWAGANWGMVHIPRIGHEVIIDFLDGDPDRPVMTGMVYNKENMPPYGLPDNMTQSGIKSRSSKGGGAANFNEIRFEDKMGSEEVYIHAEKDKNEVVENDHTVSVGHDETMDVGNDRTRTVGNDEKVDVVNNRTRTVGSNESVTVGKMRTHTVGINEAITVGASQEVTVGAAQAITVGANQATTIGVNQSNEVGKDQSVEVGDNQTTQIGKDQSITIGDNQTIQIGKKLSINVGDEISIVTGKAKLVMKKDGTILISGKDITVEGKGKINVKASKDIVMKGKKILQN</sequence>
<keyword evidence="7" id="KW-1185">Reference proteome</keyword>
<feature type="domain" description="Gp5/Type VI secretion system Vgr C-terminal trimerisation" evidence="5">
    <location>
        <begin position="475"/>
        <end position="588"/>
    </location>
</feature>
<dbReference type="Gene3D" id="2.30.110.50">
    <property type="match status" value="1"/>
</dbReference>
<comment type="subcellular location">
    <subcellularLocation>
        <location evidence="1">Secreted</location>
    </subcellularLocation>
</comment>
<dbReference type="InterPro" id="IPR037026">
    <property type="entry name" value="Vgr_OB-fold_dom_sf"/>
</dbReference>
<dbReference type="Proteomes" id="UP000187735">
    <property type="component" value="Chromosome"/>
</dbReference>
<comment type="similarity">
    <text evidence="2">Belongs to the VgrG protein family.</text>
</comment>
<dbReference type="SUPFAM" id="SSF69279">
    <property type="entry name" value="Phage tail proteins"/>
    <property type="match status" value="2"/>
</dbReference>
<dbReference type="SUPFAM" id="SSF69255">
    <property type="entry name" value="gp5 N-terminal domain-like"/>
    <property type="match status" value="1"/>
</dbReference>
<dbReference type="RefSeq" id="WP_077025421.1">
    <property type="nucleotide sequence ID" value="NZ_CP017641.1"/>
</dbReference>
<dbReference type="OrthoDB" id="9762420at2"/>
<dbReference type="STRING" id="1891926.Fuma_03677"/>
<dbReference type="Gene3D" id="2.40.50.230">
    <property type="entry name" value="Gp5 N-terminal domain"/>
    <property type="match status" value="1"/>
</dbReference>
<dbReference type="PANTHER" id="PTHR32305">
    <property type="match status" value="1"/>
</dbReference>
<accession>A0A1P8WJ23</accession>
<dbReference type="InterPro" id="IPR017847">
    <property type="entry name" value="T6SS_RhsGE_Vgr_subset"/>
</dbReference>
<dbReference type="Gene3D" id="3.55.50.10">
    <property type="entry name" value="Baseplate protein-like domains"/>
    <property type="match status" value="1"/>
</dbReference>
<organism evidence="6 7">
    <name type="scientific">Fuerstiella marisgermanici</name>
    <dbReference type="NCBI Taxonomy" id="1891926"/>
    <lineage>
        <taxon>Bacteria</taxon>
        <taxon>Pseudomonadati</taxon>
        <taxon>Planctomycetota</taxon>
        <taxon>Planctomycetia</taxon>
        <taxon>Planctomycetales</taxon>
        <taxon>Planctomycetaceae</taxon>
        <taxon>Fuerstiella</taxon>
    </lineage>
</organism>
<evidence type="ECO:0000256" key="1">
    <source>
        <dbReference type="ARBA" id="ARBA00004613"/>
    </source>
</evidence>
<dbReference type="InterPro" id="IPR050708">
    <property type="entry name" value="T6SS_VgrG/RHS"/>
</dbReference>
<dbReference type="KEGG" id="fmr:Fuma_03677"/>
<dbReference type="NCBIfam" id="TIGR03361">
    <property type="entry name" value="VI_Rhs_Vgr"/>
    <property type="match status" value="1"/>
</dbReference>
<evidence type="ECO:0000256" key="2">
    <source>
        <dbReference type="ARBA" id="ARBA00005558"/>
    </source>
</evidence>
<proteinExistence type="inferred from homology"/>
<feature type="domain" description="Gp5/Type VI secretion system Vgr protein OB-fold" evidence="4">
    <location>
        <begin position="391"/>
        <end position="458"/>
    </location>
</feature>
<dbReference type="InterPro" id="IPR006531">
    <property type="entry name" value="Gp5/Vgr_OB"/>
</dbReference>
<dbReference type="AlphaFoldDB" id="A0A1P8WJ23"/>
<dbReference type="PANTHER" id="PTHR32305:SF15">
    <property type="entry name" value="PROTEIN RHSA-RELATED"/>
    <property type="match status" value="1"/>
</dbReference>
<evidence type="ECO:0000256" key="3">
    <source>
        <dbReference type="ARBA" id="ARBA00022525"/>
    </source>
</evidence>
<dbReference type="Gene3D" id="4.10.220.110">
    <property type="match status" value="1"/>
</dbReference>
<evidence type="ECO:0000259" key="5">
    <source>
        <dbReference type="Pfam" id="PF22178"/>
    </source>
</evidence>
<name>A0A1P8WJ23_9PLAN</name>
<dbReference type="InterPro" id="IPR054030">
    <property type="entry name" value="Gp5_Vgr_C"/>
</dbReference>